<accession>A0A0C1EF31</accession>
<dbReference type="Proteomes" id="UP000031307">
    <property type="component" value="Unassembled WGS sequence"/>
</dbReference>
<evidence type="ECO:0000313" key="1">
    <source>
        <dbReference type="EMBL" id="KIA78618.1"/>
    </source>
</evidence>
<reference evidence="1 2" key="1">
    <citation type="journal article" date="2014" name="Mol. Biol. Evol.">
        <title>Massive expansion of Ubiquitination-related gene families within the Chlamydiae.</title>
        <authorList>
            <person name="Domman D."/>
            <person name="Collingro A."/>
            <person name="Lagkouvardos I."/>
            <person name="Gehre L."/>
            <person name="Weinmaier T."/>
            <person name="Rattei T."/>
            <person name="Subtil A."/>
            <person name="Horn M."/>
        </authorList>
    </citation>
    <scope>NUCLEOTIDE SEQUENCE [LARGE SCALE GENOMIC DNA]</scope>
    <source>
        <strain evidence="1 2">OEW1</strain>
    </source>
</reference>
<evidence type="ECO:0000313" key="2">
    <source>
        <dbReference type="Proteomes" id="UP000031307"/>
    </source>
</evidence>
<organism evidence="1 2">
    <name type="scientific">Parachlamydia acanthamoebae</name>
    <dbReference type="NCBI Taxonomy" id="83552"/>
    <lineage>
        <taxon>Bacteria</taxon>
        <taxon>Pseudomonadati</taxon>
        <taxon>Chlamydiota</taxon>
        <taxon>Chlamydiia</taxon>
        <taxon>Parachlamydiales</taxon>
        <taxon>Parachlamydiaceae</taxon>
        <taxon>Parachlamydia</taxon>
    </lineage>
</organism>
<dbReference type="EMBL" id="JSAM01000012">
    <property type="protein sequence ID" value="KIA78618.1"/>
    <property type="molecule type" value="Genomic_DNA"/>
</dbReference>
<comment type="caution">
    <text evidence="1">The sequence shown here is derived from an EMBL/GenBank/DDBJ whole genome shotgun (WGS) entry which is preliminary data.</text>
</comment>
<protein>
    <submittedName>
        <fullName evidence="1">Uncharacterized protein</fullName>
    </submittedName>
</protein>
<gene>
    <name evidence="1" type="ORF">DB43_DR00040</name>
</gene>
<sequence length="54" mass="6576">MFLSLNVQKYQKMEKNEQNIIINMQILSKKRFKHDKSVFIKILKFRIILFKSSS</sequence>
<name>A0A0C1EF31_9BACT</name>
<dbReference type="PATRIC" id="fig|83552.4.peg.172"/>
<dbReference type="AlphaFoldDB" id="A0A0C1EF31"/>
<proteinExistence type="predicted"/>